<evidence type="ECO:0000313" key="3">
    <source>
        <dbReference type="Proteomes" id="UP000218054"/>
    </source>
</evidence>
<dbReference type="RefSeq" id="WP_095539630.1">
    <property type="nucleotide sequence ID" value="NZ_NSJB01000003.1"/>
</dbReference>
<accession>A0A2A2AI73</accession>
<gene>
    <name evidence="2" type="ORF">CK625_07375</name>
</gene>
<evidence type="ECO:0000313" key="2">
    <source>
        <dbReference type="EMBL" id="PAT37402.1"/>
    </source>
</evidence>
<keyword evidence="1" id="KW-0732">Signal</keyword>
<reference evidence="2 3" key="1">
    <citation type="submission" date="2017-08" db="EMBL/GenBank/DDBJ databases">
        <title>WGS of Clinical strains of the CDC Group NO-1 linked to zoonotic infections in humans.</title>
        <authorList>
            <person name="Bernier A.-M."/>
            <person name="Bernard K."/>
        </authorList>
    </citation>
    <scope>NUCLEOTIDE SEQUENCE [LARGE SCALE GENOMIC DNA]</scope>
    <source>
        <strain evidence="2 3">NML00-0135</strain>
    </source>
</reference>
<dbReference type="AlphaFoldDB" id="A0A2A2AI73"/>
<protein>
    <submittedName>
        <fullName evidence="2">Uncharacterized protein</fullName>
    </submittedName>
</protein>
<dbReference type="Proteomes" id="UP000218054">
    <property type="component" value="Unassembled WGS sequence"/>
</dbReference>
<comment type="caution">
    <text evidence="2">The sequence shown here is derived from an EMBL/GenBank/DDBJ whole genome shotgun (WGS) entry which is preliminary data.</text>
</comment>
<sequence>MKKASLALLFLLISSAAQPQTGAPNHTRFLTLEEAMAEVPYHPMDDEENIRLSKEIYKDYDAIRADLGDDFGGLWLEFNPYGKVYPVIAVANGKAIDRKWLKHGAVVVQVARSVKQLTAMQDVIMDAMGSSDPHDELAIYSSYVDEKSNRVAIRAPLRHREKIMANIQSLGVDASVILFEEQAHPITFYGIERAD</sequence>
<name>A0A2A2AI73_9BURK</name>
<evidence type="ECO:0000256" key="1">
    <source>
        <dbReference type="SAM" id="SignalP"/>
    </source>
</evidence>
<feature type="chain" id="PRO_5012764968" evidence="1">
    <location>
        <begin position="20"/>
        <end position="195"/>
    </location>
</feature>
<organism evidence="2 3">
    <name type="scientific">Vandammella animalimorsus</name>
    <dbReference type="NCBI Taxonomy" id="2029117"/>
    <lineage>
        <taxon>Bacteria</taxon>
        <taxon>Pseudomonadati</taxon>
        <taxon>Pseudomonadota</taxon>
        <taxon>Betaproteobacteria</taxon>
        <taxon>Burkholderiales</taxon>
        <taxon>Comamonadaceae</taxon>
        <taxon>Vandammella</taxon>
    </lineage>
</organism>
<dbReference type="EMBL" id="NSJB01000003">
    <property type="protein sequence ID" value="PAT37402.1"/>
    <property type="molecule type" value="Genomic_DNA"/>
</dbReference>
<proteinExistence type="predicted"/>
<feature type="signal peptide" evidence="1">
    <location>
        <begin position="1"/>
        <end position="19"/>
    </location>
</feature>
<keyword evidence="3" id="KW-1185">Reference proteome</keyword>